<gene>
    <name evidence="3" type="ORF">PCOAH_00054270</name>
</gene>
<evidence type="ECO:0000256" key="2">
    <source>
        <dbReference type="SAM" id="MobiDB-lite"/>
    </source>
</evidence>
<feature type="region of interest" description="Disordered" evidence="2">
    <location>
        <begin position="438"/>
        <end position="476"/>
    </location>
</feature>
<accession>A0A1B1E7S5</accession>
<dbReference type="VEuPathDB" id="PlasmoDB:PCOAH_00054270"/>
<feature type="region of interest" description="Disordered" evidence="2">
    <location>
        <begin position="1"/>
        <end position="62"/>
    </location>
</feature>
<dbReference type="RefSeq" id="XP_019917712.1">
    <property type="nucleotide sequence ID" value="XM_020062207.1"/>
</dbReference>
<dbReference type="GeneID" id="30912161"/>
<reference evidence="4" key="1">
    <citation type="submission" date="2016-06" db="EMBL/GenBank/DDBJ databases">
        <title>First high quality genome sequence of Plasmodium coatneyi using continuous long reads from single molecule, real-time sequencing.</title>
        <authorList>
            <person name="Chien J.-T."/>
            <person name="Pakala S.B."/>
            <person name="Geraldo J.A."/>
            <person name="Lapp S.A."/>
            <person name="Barnwell J.W."/>
            <person name="Kissinger J.C."/>
            <person name="Galinski M.R."/>
            <person name="Humphrey J.C."/>
        </authorList>
    </citation>
    <scope>NUCLEOTIDE SEQUENCE [LARGE SCALE GENOMIC DNA]</scope>
    <source>
        <strain evidence="4">Hackeri</strain>
    </source>
</reference>
<name>A0A1B1E7S5_9APIC</name>
<feature type="compositionally biased region" description="Basic and acidic residues" evidence="2">
    <location>
        <begin position="320"/>
        <end position="362"/>
    </location>
</feature>
<proteinExistence type="predicted"/>
<organism evidence="3 4">
    <name type="scientific">Plasmodium coatneyi</name>
    <dbReference type="NCBI Taxonomy" id="208452"/>
    <lineage>
        <taxon>Eukaryota</taxon>
        <taxon>Sar</taxon>
        <taxon>Alveolata</taxon>
        <taxon>Apicomplexa</taxon>
        <taxon>Aconoidasida</taxon>
        <taxon>Haemosporida</taxon>
        <taxon>Plasmodiidae</taxon>
        <taxon>Plasmodium</taxon>
    </lineage>
</organism>
<evidence type="ECO:0000313" key="4">
    <source>
        <dbReference type="Proteomes" id="UP000092716"/>
    </source>
</evidence>
<keyword evidence="4" id="KW-1185">Reference proteome</keyword>
<evidence type="ECO:0000313" key="3">
    <source>
        <dbReference type="EMBL" id="ANQ11017.1"/>
    </source>
</evidence>
<feature type="compositionally biased region" description="Acidic residues" evidence="2">
    <location>
        <begin position="44"/>
        <end position="62"/>
    </location>
</feature>
<feature type="compositionally biased region" description="Basic residues" evidence="2">
    <location>
        <begin position="243"/>
        <end position="255"/>
    </location>
</feature>
<feature type="coiled-coil region" evidence="1">
    <location>
        <begin position="673"/>
        <end position="700"/>
    </location>
</feature>
<dbReference type="KEGG" id="pcot:PCOAH_00054270"/>
<feature type="compositionally biased region" description="Basic and acidic residues" evidence="2">
    <location>
        <begin position="138"/>
        <end position="155"/>
    </location>
</feature>
<feature type="compositionally biased region" description="Basic residues" evidence="2">
    <location>
        <begin position="294"/>
        <end position="303"/>
    </location>
</feature>
<dbReference type="Proteomes" id="UP000092716">
    <property type="component" value="Chromosome 14"/>
</dbReference>
<dbReference type="EMBL" id="CP016252">
    <property type="protein sequence ID" value="ANQ11017.1"/>
    <property type="molecule type" value="Genomic_DNA"/>
</dbReference>
<keyword evidence="1" id="KW-0175">Coiled coil</keyword>
<protein>
    <submittedName>
        <fullName evidence="3">Uncharacterized protein</fullName>
    </submittedName>
</protein>
<dbReference type="OrthoDB" id="372263at2759"/>
<feature type="compositionally biased region" description="Basic and acidic residues" evidence="2">
    <location>
        <begin position="282"/>
        <end position="293"/>
    </location>
</feature>
<evidence type="ECO:0000256" key="1">
    <source>
        <dbReference type="SAM" id="Coils"/>
    </source>
</evidence>
<feature type="compositionally biased region" description="Low complexity" evidence="2">
    <location>
        <begin position="116"/>
        <end position="126"/>
    </location>
</feature>
<dbReference type="AlphaFoldDB" id="A0A1B1E7S5"/>
<feature type="region of interest" description="Disordered" evidence="2">
    <location>
        <begin position="83"/>
        <end position="362"/>
    </location>
</feature>
<feature type="compositionally biased region" description="Basic and acidic residues" evidence="2">
    <location>
        <begin position="177"/>
        <end position="212"/>
    </location>
</feature>
<sequence>MEKENRSEKKKRNKDAQGSEESEQGVGPHSASSYDESGFYQDPPDNDASDSQDEMSDLEDLPEYERELILAKRHEEHMIKEHRRILLKKVKPQSQVEKTDQDDDSNYVVQGGKSVTTATGGKAALGKTKKKVAPPSTDKADISGRSTKEGTTAEKKKNKQSSKVGGGGTAASSAVEGDLHGNDSYDDIKKGKDSSLSRMQEKEATKRGENEKLGYQTDRVKGRRLNKLYSETGESSPSDYSSHKKKNVKKEKKKKESTLHTQDGVSKHFDVTTSDGGNELYTNDRGEKREDWNRRKKVMKKGSHVYEGKQRPGHGSSDSGDSRYSRDSLTRSRSATKDNHQGKRLFEDSKDGSDDHGGELFAKETMTPERLIQIYKEEKKIKLEVYKYMTYEIITYFQLKKTFLLDMSEHINFAYHVIGHLVKVNDANHLVRVATGERMKNDPMGNPPGGKNVPTEQRRKAKEVNAPNEEATNATTDEQTIQKNKKNIFFITNVVKSENYFCIDRHTNVKLEIAHLENIENVYFFSRMKNQMVKNRKLHTSELTTHDNWCVPHGGSTFLCDLNNISDQKFSVDEYNCIKLFSIDVDVLKNFHHFLREKIEDLKNFRYTERQIEDLVEMKKKQSFHEIFSNKKSLDAVPISRITVQREICSIQREIDTLNYAKKKTNPRDLHALSQLAQQIDALTRKKDILKGQLQKARSKTNNGTADWLIANLAPNKTTEGAHHERDKTISKEKPLRTYRSAPLMEEPPNKLLGVEERRGISQLANYIHEEKKSFTNSLTGKFVDLPLEVHNKIVTHFLLGCLERDQVYLDNPPEDSSDDEAGEDYHLFGVNIASRVTPFEELKQKNFN</sequence>